<reference evidence="13 14" key="1">
    <citation type="submission" date="2024-07" db="EMBL/GenBank/DDBJ databases">
        <title>Chromosome-level genome assembly of the water stick insect Ranatra chinensis (Heteroptera: Nepidae).</title>
        <authorList>
            <person name="Liu X."/>
        </authorList>
    </citation>
    <scope>NUCLEOTIDE SEQUENCE [LARGE SCALE GENOMIC DNA]</scope>
    <source>
        <strain evidence="13">Cailab_2021Rc</strain>
        <tissue evidence="13">Muscle</tissue>
    </source>
</reference>
<feature type="domain" description="IRS-type PTB" evidence="12">
    <location>
        <begin position="104"/>
        <end position="210"/>
    </location>
</feature>
<feature type="region of interest" description="Disordered" evidence="10">
    <location>
        <begin position="209"/>
        <end position="278"/>
    </location>
</feature>
<sequence length="1054" mass="115449">MRKKYFVLRGDSGDTSKARLEYYDSEKKWKANHAPKRSIILKNCFNINKRTDIKNKWVIALYTRKDCFCIVLDNEEELESWLKSLLELQLGIDGTEGEPIKPTFEHVWRVTVLDKELGGRAGILGPYHLCLTDQTLSLVKIGTDDKLDTVEFSLQKIRRCGSSNGFFYMEVGQCTVTGPGNLWMQTEDANIAENMKTTILSAWRNCAKKENQPKSRNRSSSANETSKPISFMQRWPTHSGSGGSSVNHQRTYSFPLSPLPPTRRASTGTRPTKCTASNFTQPSVRERCDSLPCRARTTSEGAPHLPHPPRIHHGLSHSRPHSMYNRVGISYSPPVGSSPVSPASGACSTDSAGSSLSMDGETVDGIWETEGGRFVHSPEEPAIMEENSDDYWQAEDEKLNNNVNTERSLCLPIQSATSLNNVCKKHSPNTSSGFKSSSPSQGSYMEMCSPCSSSPLDTPGNYIPMSPGKFNGCPGSANHSQGSSLAEEGYVHMAPVSSEDAYVDMDQRSHHRSRSSCSITSGTASTDPMKFSEYTLDKVTSYFPPDEDIAPAERPTRAYSVGSRPVNNNARREVFSQSDCERVRAFSLGSHVRFLGQVPFTKNPQFLSSSHSSMEPSDDMMEIDFSKKGKQKSRKKQLSAEKLSVPIGGNTHFQSTNTLLGKSPPKPVISECPFTRGSPPVSGYPSPSLGRVPEAEPGYMDMTSGPKESFPSAEAPRLQHFPKSSSPPIKQALLATKGSNDDYLDMSLKRKTSVIEDNNNSKIIVGHSDEYVEMNMDSEANYLNMSIKKERKSSRKDRNRYSSQPITIQPVPKDSGSPIFAVSSRKHSTGTPPKIPSFLPLGSSNSPNSSPHSTLDRNRQRKNSVRRDSKDAGSGFITPTGSSGTIFPFSLNSPLNSPGGYESSPKCPVDATSGTPRIICTLNRPESQTTITKNYSLTENKVSDYVNYQPGKTEESDYISMQSLPTAPESSRKISAPSVNCTKLRPMEKLLTGLGSLTVSSPAIITVPPVECISESDCLVSASNTSRLSEDDQYSSAKGENKSVSRTSSISSMG</sequence>
<protein>
    <recommendedName>
        <fullName evidence="2">Insulin receptor substrate 1</fullName>
    </recommendedName>
    <alternativeName>
        <fullName evidence="8">Protein chico</fullName>
    </alternativeName>
</protein>
<feature type="compositionally biased region" description="Low complexity" evidence="10">
    <location>
        <begin position="836"/>
        <end position="853"/>
    </location>
</feature>
<gene>
    <name evidence="13" type="ORF">AAG570_006960</name>
</gene>
<dbReference type="EMBL" id="JBFDAA010000002">
    <property type="protein sequence ID" value="KAL1139983.1"/>
    <property type="molecule type" value="Genomic_DNA"/>
</dbReference>
<evidence type="ECO:0000313" key="14">
    <source>
        <dbReference type="Proteomes" id="UP001558652"/>
    </source>
</evidence>
<dbReference type="GO" id="GO:0007165">
    <property type="term" value="P:signal transduction"/>
    <property type="evidence" value="ECO:0007669"/>
    <property type="project" value="UniProtKB-ARBA"/>
</dbReference>
<evidence type="ECO:0000256" key="3">
    <source>
        <dbReference type="ARBA" id="ARBA00022553"/>
    </source>
</evidence>
<dbReference type="SUPFAM" id="SSF50729">
    <property type="entry name" value="PH domain-like"/>
    <property type="match status" value="2"/>
</dbReference>
<evidence type="ECO:0000313" key="13">
    <source>
        <dbReference type="EMBL" id="KAL1139983.1"/>
    </source>
</evidence>
<feature type="compositionally biased region" description="Basic residues" evidence="10">
    <location>
        <begin position="789"/>
        <end position="798"/>
    </location>
</feature>
<dbReference type="InterPro" id="IPR002404">
    <property type="entry name" value="IRS_PTB"/>
</dbReference>
<dbReference type="CDD" id="cd01257">
    <property type="entry name" value="PH_IRS"/>
    <property type="match status" value="1"/>
</dbReference>
<keyword evidence="6" id="KW-0221">Differentiation</keyword>
<dbReference type="PANTHER" id="PTHR10614:SF13">
    <property type="entry name" value="INSULIN RECEPTOR SUBSTRATE 1"/>
    <property type="match status" value="1"/>
</dbReference>
<dbReference type="AlphaFoldDB" id="A0ABD0YVK9"/>
<feature type="compositionally biased region" description="Polar residues" evidence="10">
    <location>
        <begin position="236"/>
        <end position="254"/>
    </location>
</feature>
<feature type="compositionally biased region" description="Polar residues" evidence="10">
    <location>
        <begin position="347"/>
        <end position="357"/>
    </location>
</feature>
<comment type="caution">
    <text evidence="13">The sequence shown here is derived from an EMBL/GenBank/DDBJ whole genome shotgun (WGS) entry which is preliminary data.</text>
</comment>
<comment type="subunit">
    <text evidence="1">Bindings to phosphatidylinositol 3-kinase and SHP2.</text>
</comment>
<dbReference type="Pfam" id="PF02174">
    <property type="entry name" value="IRS"/>
    <property type="match status" value="1"/>
</dbReference>
<feature type="compositionally biased region" description="Polar residues" evidence="10">
    <location>
        <begin position="218"/>
        <end position="228"/>
    </location>
</feature>
<feature type="region of interest" description="Disordered" evidence="10">
    <location>
        <begin position="704"/>
        <end position="728"/>
    </location>
</feature>
<dbReference type="PANTHER" id="PTHR10614">
    <property type="entry name" value="INSULIN RECEPTOR SUBSTRATE"/>
    <property type="match status" value="1"/>
</dbReference>
<evidence type="ECO:0000256" key="10">
    <source>
        <dbReference type="SAM" id="MobiDB-lite"/>
    </source>
</evidence>
<dbReference type="Gene3D" id="2.30.29.30">
    <property type="entry name" value="Pleckstrin-homology domain (PH domain)/Phosphotyrosine-binding domain (PTB)"/>
    <property type="match status" value="2"/>
</dbReference>
<dbReference type="PROSITE" id="PS50003">
    <property type="entry name" value="PH_DOMAIN"/>
    <property type="match status" value="1"/>
</dbReference>
<name>A0ABD0YVK9_9HEMI</name>
<dbReference type="PROSITE" id="PS51064">
    <property type="entry name" value="IRS_PTB"/>
    <property type="match status" value="1"/>
</dbReference>
<feature type="compositionally biased region" description="Basic residues" evidence="10">
    <location>
        <begin position="307"/>
        <end position="320"/>
    </location>
</feature>
<dbReference type="SMART" id="SM00310">
    <property type="entry name" value="PTBI"/>
    <property type="match status" value="1"/>
</dbReference>
<evidence type="ECO:0000259" key="11">
    <source>
        <dbReference type="PROSITE" id="PS50003"/>
    </source>
</evidence>
<feature type="compositionally biased region" description="Low complexity" evidence="10">
    <location>
        <begin position="332"/>
        <end position="346"/>
    </location>
</feature>
<dbReference type="InterPro" id="IPR039011">
    <property type="entry name" value="IRS"/>
</dbReference>
<feature type="region of interest" description="Disordered" evidence="10">
    <location>
        <begin position="789"/>
        <end position="889"/>
    </location>
</feature>
<evidence type="ECO:0000256" key="9">
    <source>
        <dbReference type="ARBA" id="ARBA00046145"/>
    </source>
</evidence>
<keyword evidence="3" id="KW-0597">Phosphoprotein</keyword>
<evidence type="ECO:0000256" key="6">
    <source>
        <dbReference type="ARBA" id="ARBA00022782"/>
    </source>
</evidence>
<keyword evidence="14" id="KW-1185">Reference proteome</keyword>
<feature type="compositionally biased region" description="Polar residues" evidence="10">
    <location>
        <begin position="877"/>
        <end position="889"/>
    </location>
</feature>
<keyword evidence="5" id="KW-0677">Repeat</keyword>
<dbReference type="InterPro" id="IPR011993">
    <property type="entry name" value="PH-like_dom_sf"/>
</dbReference>
<feature type="region of interest" description="Disordered" evidence="10">
    <location>
        <begin position="1024"/>
        <end position="1054"/>
    </location>
</feature>
<comment type="function">
    <text evidence="9">Activates phosphatidylinositol 3-kinase when bound to the regulatory p85 subunit. May mediate the control of various cellular processes by insulin-like peptides. When phosphorylated by the insulin receptor binds specifically to various cellular proteins containing SH2 domains. Involved in control of cell proliferation, cell size, and body and organ growth throughout development. Also has a role in a signaling pathway controlling the physiological response required to endure periods of low nutrient conditions. Insulin/insulin-like growth factor (IGF) signaling pathway has a role in regulating aging and is necessary in the ovary for vitellogenic maturation.</text>
</comment>
<dbReference type="CDD" id="cd01204">
    <property type="entry name" value="PTB_IRS"/>
    <property type="match status" value="1"/>
</dbReference>
<feature type="compositionally biased region" description="Polar residues" evidence="10">
    <location>
        <begin position="264"/>
        <end position="278"/>
    </location>
</feature>
<keyword evidence="7" id="KW-0896">Oogenesis</keyword>
<dbReference type="Proteomes" id="UP001558652">
    <property type="component" value="Unassembled WGS sequence"/>
</dbReference>
<proteinExistence type="predicted"/>
<dbReference type="PRINTS" id="PR00628">
    <property type="entry name" value="INSULINRSI"/>
</dbReference>
<dbReference type="Pfam" id="PF00169">
    <property type="entry name" value="PH"/>
    <property type="match status" value="1"/>
</dbReference>
<evidence type="ECO:0000256" key="1">
    <source>
        <dbReference type="ARBA" id="ARBA00011440"/>
    </source>
</evidence>
<dbReference type="GO" id="GO:0048477">
    <property type="term" value="P:oogenesis"/>
    <property type="evidence" value="ECO:0007669"/>
    <property type="project" value="UniProtKB-KW"/>
</dbReference>
<feature type="region of interest" description="Disordered" evidence="10">
    <location>
        <begin position="295"/>
        <end position="360"/>
    </location>
</feature>
<evidence type="ECO:0000256" key="7">
    <source>
        <dbReference type="ARBA" id="ARBA00022943"/>
    </source>
</evidence>
<evidence type="ECO:0000259" key="12">
    <source>
        <dbReference type="PROSITE" id="PS51064"/>
    </source>
</evidence>
<evidence type="ECO:0000256" key="8">
    <source>
        <dbReference type="ARBA" id="ARBA00033282"/>
    </source>
</evidence>
<feature type="domain" description="PH" evidence="11">
    <location>
        <begin position="1"/>
        <end position="90"/>
    </location>
</feature>
<evidence type="ECO:0000256" key="2">
    <source>
        <dbReference type="ARBA" id="ARBA00015710"/>
    </source>
</evidence>
<evidence type="ECO:0000256" key="4">
    <source>
        <dbReference type="ARBA" id="ARBA00022604"/>
    </source>
</evidence>
<dbReference type="InterPro" id="IPR001849">
    <property type="entry name" value="PH_domain"/>
</dbReference>
<evidence type="ECO:0000256" key="5">
    <source>
        <dbReference type="ARBA" id="ARBA00022737"/>
    </source>
</evidence>
<dbReference type="SMART" id="SM01244">
    <property type="entry name" value="IRS"/>
    <property type="match status" value="1"/>
</dbReference>
<feature type="compositionally biased region" description="Polar residues" evidence="10">
    <location>
        <begin position="1034"/>
        <end position="1054"/>
    </location>
</feature>
<organism evidence="13 14">
    <name type="scientific">Ranatra chinensis</name>
    <dbReference type="NCBI Taxonomy" id="642074"/>
    <lineage>
        <taxon>Eukaryota</taxon>
        <taxon>Metazoa</taxon>
        <taxon>Ecdysozoa</taxon>
        <taxon>Arthropoda</taxon>
        <taxon>Hexapoda</taxon>
        <taxon>Insecta</taxon>
        <taxon>Pterygota</taxon>
        <taxon>Neoptera</taxon>
        <taxon>Paraneoptera</taxon>
        <taxon>Hemiptera</taxon>
        <taxon>Heteroptera</taxon>
        <taxon>Panheteroptera</taxon>
        <taxon>Nepomorpha</taxon>
        <taxon>Nepidae</taxon>
        <taxon>Ranatrinae</taxon>
        <taxon>Ranatra</taxon>
    </lineage>
</organism>
<keyword evidence="4" id="KW-0341">Growth regulation</keyword>
<accession>A0ABD0YVK9</accession>